<keyword evidence="3" id="KW-0732">Signal</keyword>
<gene>
    <name evidence="5" type="ORF">APLA_LOCUS11476</name>
</gene>
<comment type="similarity">
    <text evidence="1">Belongs to the carbon-nitrogen hydrolase superfamily. BTD/VNN family.</text>
</comment>
<dbReference type="Proteomes" id="UP000494256">
    <property type="component" value="Unassembled WGS sequence"/>
</dbReference>
<protein>
    <recommendedName>
        <fullName evidence="4">CN hydrolase domain-containing protein</fullName>
    </recommendedName>
</protein>
<comment type="caution">
    <text evidence="5">The sequence shown here is derived from an EMBL/GenBank/DDBJ whole genome shotgun (WGS) entry which is preliminary data.</text>
</comment>
<evidence type="ECO:0000259" key="4">
    <source>
        <dbReference type="PROSITE" id="PS50263"/>
    </source>
</evidence>
<dbReference type="Pfam" id="PF00795">
    <property type="entry name" value="CN_hydrolase"/>
    <property type="match status" value="1"/>
</dbReference>
<evidence type="ECO:0000313" key="5">
    <source>
        <dbReference type="EMBL" id="CAB3246335.1"/>
    </source>
</evidence>
<keyword evidence="2" id="KW-0378">Hydrolase</keyword>
<evidence type="ECO:0000256" key="3">
    <source>
        <dbReference type="SAM" id="SignalP"/>
    </source>
</evidence>
<dbReference type="PANTHER" id="PTHR10609:SF14">
    <property type="entry name" value="BIOTINIDASE"/>
    <property type="match status" value="1"/>
</dbReference>
<dbReference type="GO" id="GO:0016787">
    <property type="term" value="F:hydrolase activity"/>
    <property type="evidence" value="ECO:0007669"/>
    <property type="project" value="UniProtKB-KW"/>
</dbReference>
<name>A0A8S1AMI7_ARCPL</name>
<dbReference type="OrthoDB" id="10263751at2759"/>
<feature type="signal peptide" evidence="3">
    <location>
        <begin position="1"/>
        <end position="18"/>
    </location>
</feature>
<dbReference type="EMBL" id="CADEBD010000327">
    <property type="protein sequence ID" value="CAB3246335.1"/>
    <property type="molecule type" value="Genomic_DNA"/>
</dbReference>
<reference evidence="5 6" key="1">
    <citation type="submission" date="2020-04" db="EMBL/GenBank/DDBJ databases">
        <authorList>
            <person name="Wallbank WR R."/>
            <person name="Pardo Diaz C."/>
            <person name="Kozak K."/>
            <person name="Martin S."/>
            <person name="Jiggins C."/>
            <person name="Moest M."/>
            <person name="Warren A I."/>
            <person name="Byers J.R.P. K."/>
            <person name="Montejo-Kovacevich G."/>
            <person name="Yen C E."/>
        </authorList>
    </citation>
    <scope>NUCLEOTIDE SEQUENCE [LARGE SCALE GENOMIC DNA]</scope>
</reference>
<dbReference type="Gene3D" id="3.60.110.10">
    <property type="entry name" value="Carbon-nitrogen hydrolase"/>
    <property type="match status" value="1"/>
</dbReference>
<feature type="domain" description="CN hydrolase" evidence="4">
    <location>
        <begin position="27"/>
        <end position="289"/>
    </location>
</feature>
<feature type="chain" id="PRO_5035804632" description="CN hydrolase domain-containing protein" evidence="3">
    <location>
        <begin position="19"/>
        <end position="525"/>
    </location>
</feature>
<dbReference type="InterPro" id="IPR043957">
    <property type="entry name" value="Vanin_C"/>
</dbReference>
<dbReference type="AlphaFoldDB" id="A0A8S1AMI7"/>
<dbReference type="InterPro" id="IPR003010">
    <property type="entry name" value="C-N_Hydrolase"/>
</dbReference>
<evidence type="ECO:0000313" key="6">
    <source>
        <dbReference type="Proteomes" id="UP000494256"/>
    </source>
</evidence>
<dbReference type="PANTHER" id="PTHR10609">
    <property type="entry name" value="BIOTINIDASE-RELATED"/>
    <property type="match status" value="1"/>
</dbReference>
<dbReference type="SUPFAM" id="SSF56317">
    <property type="entry name" value="Carbon-nitrogen hydrolase"/>
    <property type="match status" value="1"/>
</dbReference>
<proteinExistence type="inferred from homology"/>
<organism evidence="5 6">
    <name type="scientific">Arctia plantaginis</name>
    <name type="common">Wood tiger moth</name>
    <name type="synonym">Phalaena plantaginis</name>
    <dbReference type="NCBI Taxonomy" id="874455"/>
    <lineage>
        <taxon>Eukaryota</taxon>
        <taxon>Metazoa</taxon>
        <taxon>Ecdysozoa</taxon>
        <taxon>Arthropoda</taxon>
        <taxon>Hexapoda</taxon>
        <taxon>Insecta</taxon>
        <taxon>Pterygota</taxon>
        <taxon>Neoptera</taxon>
        <taxon>Endopterygota</taxon>
        <taxon>Lepidoptera</taxon>
        <taxon>Glossata</taxon>
        <taxon>Ditrysia</taxon>
        <taxon>Noctuoidea</taxon>
        <taxon>Erebidae</taxon>
        <taxon>Arctiinae</taxon>
        <taxon>Arctia</taxon>
    </lineage>
</organism>
<evidence type="ECO:0000256" key="1">
    <source>
        <dbReference type="ARBA" id="ARBA00008225"/>
    </source>
</evidence>
<dbReference type="PROSITE" id="PS50263">
    <property type="entry name" value="CN_HYDROLASE"/>
    <property type="match status" value="1"/>
</dbReference>
<evidence type="ECO:0000256" key="2">
    <source>
        <dbReference type="ARBA" id="ARBA00022801"/>
    </source>
</evidence>
<dbReference type="Pfam" id="PF19018">
    <property type="entry name" value="Vanin_C"/>
    <property type="match status" value="1"/>
</dbReference>
<dbReference type="InterPro" id="IPR036526">
    <property type="entry name" value="C-N_Hydrolase_sf"/>
</dbReference>
<dbReference type="InterPro" id="IPR040154">
    <property type="entry name" value="Biotinidase/VNN"/>
</dbReference>
<sequence length="525" mass="58103">MWYLNTFVLLVVLGPSFQTSTPADDHYVAAVVEYRVNRSSVETNRDNYVVLIQQAAQQNADVIVFPEMTLGVGSTNVTVPIRGLLQEYPIPALRPDLYDDLLVALSQASRQNQIYVVINIRENMNCIQPLEGEECPEQKQYYFNTNVVFDRNGAVIDRYRKINLFGEASHTPALKPDLGIFTTDFGVTFGHFICFDLMFQIPSTQLVQKYNVTDIIFPTMWFSEMPYLTAVTIQESYAYTMDVNFLAAGANNVGVGSAGSGIYSGKAGALAAIMPGSPTTKLLVSRVPKIPGKVTETPSGRITDSPANLDNLRLKQDPSITAHLTRPLVEGLQEFTIVDKEVSCRFRVNLSNRSNTKYQYRAAAFSGVRTHSGFASTGSRICAILACNGDTKDTCAIRFETYTENSTAIFEELTIVGSMPTSVIMPEFGADDFVVFPVSETVSIMPLEVPDFTYYKNVTGNVTVHTLSLDNVSAELYMFGLWGRLFTTDGEDPHPSVDDPSSSIVHILSRSLLMCILAMFAFNQY</sequence>
<accession>A0A8S1AMI7</accession>